<dbReference type="InParanoid" id="A0A2K1IV48"/>
<reference evidence="1 3" key="2">
    <citation type="journal article" date="2018" name="Plant J.">
        <title>The Physcomitrella patens chromosome-scale assembly reveals moss genome structure and evolution.</title>
        <authorList>
            <person name="Lang D."/>
            <person name="Ullrich K.K."/>
            <person name="Murat F."/>
            <person name="Fuchs J."/>
            <person name="Jenkins J."/>
            <person name="Haas F.B."/>
            <person name="Piednoel M."/>
            <person name="Gundlach H."/>
            <person name="Van Bel M."/>
            <person name="Meyberg R."/>
            <person name="Vives C."/>
            <person name="Morata J."/>
            <person name="Symeonidi A."/>
            <person name="Hiss M."/>
            <person name="Muchero W."/>
            <person name="Kamisugi Y."/>
            <person name="Saleh O."/>
            <person name="Blanc G."/>
            <person name="Decker E.L."/>
            <person name="van Gessel N."/>
            <person name="Grimwood J."/>
            <person name="Hayes R.D."/>
            <person name="Graham S.W."/>
            <person name="Gunter L.E."/>
            <person name="McDaniel S.F."/>
            <person name="Hoernstein S.N.W."/>
            <person name="Larsson A."/>
            <person name="Li F.W."/>
            <person name="Perroud P.F."/>
            <person name="Phillips J."/>
            <person name="Ranjan P."/>
            <person name="Rokshar D.S."/>
            <person name="Rothfels C.J."/>
            <person name="Schneider L."/>
            <person name="Shu S."/>
            <person name="Stevenson D.W."/>
            <person name="Thummler F."/>
            <person name="Tillich M."/>
            <person name="Villarreal Aguilar J.C."/>
            <person name="Widiez T."/>
            <person name="Wong G.K."/>
            <person name="Wymore A."/>
            <person name="Zhang Y."/>
            <person name="Zimmer A.D."/>
            <person name="Quatrano R.S."/>
            <person name="Mayer K.F.X."/>
            <person name="Goodstein D."/>
            <person name="Casacuberta J.M."/>
            <person name="Vandepoele K."/>
            <person name="Reski R."/>
            <person name="Cuming A.C."/>
            <person name="Tuskan G.A."/>
            <person name="Maumus F."/>
            <person name="Salse J."/>
            <person name="Schmutz J."/>
            <person name="Rensing S.A."/>
        </authorList>
    </citation>
    <scope>NUCLEOTIDE SEQUENCE [LARGE SCALE GENOMIC DNA]</scope>
    <source>
        <strain evidence="2 3">cv. Gransden 2004</strain>
    </source>
</reference>
<dbReference type="PaxDb" id="3218-PP1S94_122V6.1"/>
<evidence type="ECO:0000313" key="2">
    <source>
        <dbReference type="EnsemblPlants" id="Pp3c20_13230V3.1"/>
    </source>
</evidence>
<dbReference type="PANTHER" id="PTHR33986">
    <property type="entry name" value="OS02G0535700 PROTEIN"/>
    <property type="match status" value="1"/>
</dbReference>
<dbReference type="STRING" id="3218.A0A2K1IV48"/>
<evidence type="ECO:0000313" key="1">
    <source>
        <dbReference type="EMBL" id="PNR33138.1"/>
    </source>
</evidence>
<organism evidence="1">
    <name type="scientific">Physcomitrium patens</name>
    <name type="common">Spreading-leaved earth moss</name>
    <name type="synonym">Physcomitrella patens</name>
    <dbReference type="NCBI Taxonomy" id="3218"/>
    <lineage>
        <taxon>Eukaryota</taxon>
        <taxon>Viridiplantae</taxon>
        <taxon>Streptophyta</taxon>
        <taxon>Embryophyta</taxon>
        <taxon>Bryophyta</taxon>
        <taxon>Bryophytina</taxon>
        <taxon>Bryopsida</taxon>
        <taxon>Funariidae</taxon>
        <taxon>Funariales</taxon>
        <taxon>Funariaceae</taxon>
        <taxon>Physcomitrium</taxon>
    </lineage>
</organism>
<dbReference type="Gramene" id="Pp3c20_13230V3.2">
    <property type="protein sequence ID" value="Pp3c20_13230V3.2"/>
    <property type="gene ID" value="Pp3c20_13230"/>
</dbReference>
<dbReference type="EnsemblPlants" id="Pp3c20_13230V3.2">
    <property type="protein sequence ID" value="Pp3c20_13230V3.2"/>
    <property type="gene ID" value="Pp3c20_13230"/>
</dbReference>
<sequence>MWTIKLPEPPSSNTGMPEIFDRGISCVVRRAVIIGNGASGAEHQCIGLVRALGLTNSHTLHRVNRPNGGFIDIHLRWLSVPIHKKVDFVLRHIQSNWRRLPLPGILSQLLGDSDPLSPDSKPPVPRKGHGLHALIMDEKPVPEADAYRIAALALEDLDREGPLLIVASGRDTISVAAAVKRLAPEATFVVQIQHPRWGLDRFDMVLAPIHDYHILSPTARQEVPKLLLQWITPQQPPDKHVVLTVGALHHADASTLRAAATAWQSELAPLAKPLLIVDVGFPTRYCRYREDLALELLSALKLILSTCGSYRITFSQRTPSQIVNLLTRELGQHPKVFIWDGRGPNPHFGHLAWGGCICGYG</sequence>
<evidence type="ECO:0008006" key="4">
    <source>
        <dbReference type="Google" id="ProtNLM"/>
    </source>
</evidence>
<keyword evidence="3" id="KW-1185">Reference proteome</keyword>
<evidence type="ECO:0000313" key="3">
    <source>
        <dbReference type="Proteomes" id="UP000006727"/>
    </source>
</evidence>
<dbReference type="Gramene" id="Pp3c20_13230V3.1">
    <property type="protein sequence ID" value="Pp3c20_13230V3.1"/>
    <property type="gene ID" value="Pp3c20_13230"/>
</dbReference>
<dbReference type="InterPro" id="IPR009367">
    <property type="entry name" value="Elm1-like"/>
</dbReference>
<name>A0A2K1IV48_PHYPA</name>
<dbReference type="PANTHER" id="PTHR33986:SF15">
    <property type="entry name" value="MITOCHONDRIAL FISSION PROTEIN ELM1"/>
    <property type="match status" value="1"/>
</dbReference>
<protein>
    <recommendedName>
        <fullName evidence="4">Mitochondrial fission protein ELM1</fullName>
    </recommendedName>
</protein>
<proteinExistence type="predicted"/>
<dbReference type="EnsemblPlants" id="Pp3c20_13230V3.1">
    <property type="protein sequence ID" value="Pp3c20_13230V3.1"/>
    <property type="gene ID" value="Pp3c20_13230"/>
</dbReference>
<dbReference type="FunCoup" id="A0A2K1IV48">
    <property type="interactions" value="429"/>
</dbReference>
<gene>
    <name evidence="1" type="ORF">PHYPA_025081</name>
</gene>
<accession>A0A2K1IV48</accession>
<dbReference type="AlphaFoldDB" id="A0A2K1IV48"/>
<dbReference type="EMBL" id="ABEU02000020">
    <property type="protein sequence ID" value="PNR33138.1"/>
    <property type="molecule type" value="Genomic_DNA"/>
</dbReference>
<dbReference type="Pfam" id="PF06258">
    <property type="entry name" value="Mito_fiss_Elm1"/>
    <property type="match status" value="1"/>
</dbReference>
<reference evidence="2" key="3">
    <citation type="submission" date="2020-12" db="UniProtKB">
        <authorList>
            <consortium name="EnsemblPlants"/>
        </authorList>
    </citation>
    <scope>IDENTIFICATION</scope>
</reference>
<reference evidence="1 3" key="1">
    <citation type="journal article" date="2008" name="Science">
        <title>The Physcomitrella genome reveals evolutionary insights into the conquest of land by plants.</title>
        <authorList>
            <person name="Rensing S."/>
            <person name="Lang D."/>
            <person name="Zimmer A."/>
            <person name="Terry A."/>
            <person name="Salamov A."/>
            <person name="Shapiro H."/>
            <person name="Nishiyama T."/>
            <person name="Perroud P.-F."/>
            <person name="Lindquist E."/>
            <person name="Kamisugi Y."/>
            <person name="Tanahashi T."/>
            <person name="Sakakibara K."/>
            <person name="Fujita T."/>
            <person name="Oishi K."/>
            <person name="Shin-I T."/>
            <person name="Kuroki Y."/>
            <person name="Toyoda A."/>
            <person name="Suzuki Y."/>
            <person name="Hashimoto A."/>
            <person name="Yamaguchi K."/>
            <person name="Sugano A."/>
            <person name="Kohara Y."/>
            <person name="Fujiyama A."/>
            <person name="Anterola A."/>
            <person name="Aoki S."/>
            <person name="Ashton N."/>
            <person name="Barbazuk W.B."/>
            <person name="Barker E."/>
            <person name="Bennetzen J."/>
            <person name="Bezanilla M."/>
            <person name="Blankenship R."/>
            <person name="Cho S.H."/>
            <person name="Dutcher S."/>
            <person name="Estelle M."/>
            <person name="Fawcett J.A."/>
            <person name="Gundlach H."/>
            <person name="Hanada K."/>
            <person name="Heyl A."/>
            <person name="Hicks K.A."/>
            <person name="Hugh J."/>
            <person name="Lohr M."/>
            <person name="Mayer K."/>
            <person name="Melkozernov A."/>
            <person name="Murata T."/>
            <person name="Nelson D."/>
            <person name="Pils B."/>
            <person name="Prigge M."/>
            <person name="Reiss B."/>
            <person name="Renner T."/>
            <person name="Rombauts S."/>
            <person name="Rushton P."/>
            <person name="Sanderfoot A."/>
            <person name="Schween G."/>
            <person name="Shiu S.-H."/>
            <person name="Stueber K."/>
            <person name="Theodoulou F.L."/>
            <person name="Tu H."/>
            <person name="Van de Peer Y."/>
            <person name="Verrier P.J."/>
            <person name="Waters E."/>
            <person name="Wood A."/>
            <person name="Yang L."/>
            <person name="Cove D."/>
            <person name="Cuming A."/>
            <person name="Hasebe M."/>
            <person name="Lucas S."/>
            <person name="Mishler D.B."/>
            <person name="Reski R."/>
            <person name="Grigoriev I."/>
            <person name="Quatrano R.S."/>
            <person name="Boore J.L."/>
        </authorList>
    </citation>
    <scope>NUCLEOTIDE SEQUENCE [LARGE SCALE GENOMIC DNA]</scope>
    <source>
        <strain evidence="2 3">cv. Gransden 2004</strain>
    </source>
</reference>
<dbReference type="Proteomes" id="UP000006727">
    <property type="component" value="Chromosome 20"/>
</dbReference>